<dbReference type="PANTHER" id="PTHR30352">
    <property type="entry name" value="PYRUVATE FORMATE-LYASE-ACTIVATING ENZYME"/>
    <property type="match status" value="1"/>
</dbReference>
<dbReference type="Gene3D" id="3.20.20.70">
    <property type="entry name" value="Aldolase class I"/>
    <property type="match status" value="1"/>
</dbReference>
<dbReference type="Pfam" id="PF04055">
    <property type="entry name" value="Radical_SAM"/>
    <property type="match status" value="1"/>
</dbReference>
<evidence type="ECO:0000256" key="7">
    <source>
        <dbReference type="ARBA" id="ARBA00023002"/>
    </source>
</evidence>
<evidence type="ECO:0000259" key="11">
    <source>
        <dbReference type="PROSITE" id="PS51918"/>
    </source>
</evidence>
<evidence type="ECO:0000256" key="2">
    <source>
        <dbReference type="ARBA" id="ARBA00009777"/>
    </source>
</evidence>
<keyword evidence="9 10" id="KW-0411">Iron-sulfur</keyword>
<dbReference type="InterPro" id="IPR034457">
    <property type="entry name" value="Organic_radical-activating"/>
</dbReference>
<proteinExistence type="inferred from homology"/>
<dbReference type="GO" id="GO:0005737">
    <property type="term" value="C:cytoplasm"/>
    <property type="evidence" value="ECO:0007669"/>
    <property type="project" value="UniProtKB-SubCell"/>
</dbReference>
<dbReference type="PROSITE" id="PS51918">
    <property type="entry name" value="RADICAL_SAM"/>
    <property type="match status" value="1"/>
</dbReference>
<evidence type="ECO:0000256" key="4">
    <source>
        <dbReference type="ARBA" id="ARBA00022485"/>
    </source>
</evidence>
<evidence type="ECO:0000313" key="12">
    <source>
        <dbReference type="EMBL" id="HJB37314.1"/>
    </source>
</evidence>
<comment type="cofactor">
    <cofactor evidence="10">
        <name>[4Fe-4S] cluster</name>
        <dbReference type="ChEBI" id="CHEBI:49883"/>
    </cofactor>
    <text evidence="10">Binds 1 [4Fe-4S] cluster. The cluster is coordinated with 3 cysteines and an exchangeable S-adenosyl-L-methionine.</text>
</comment>
<reference evidence="12" key="2">
    <citation type="submission" date="2021-04" db="EMBL/GenBank/DDBJ databases">
        <authorList>
            <person name="Gilroy R."/>
        </authorList>
    </citation>
    <scope>NUCLEOTIDE SEQUENCE</scope>
    <source>
        <strain evidence="12">ChiBcolR8-3208</strain>
    </source>
</reference>
<evidence type="ECO:0000256" key="10">
    <source>
        <dbReference type="RuleBase" id="RU362053"/>
    </source>
</evidence>
<keyword evidence="5 10" id="KW-0949">S-adenosyl-L-methionine</keyword>
<dbReference type="InterPro" id="IPR001989">
    <property type="entry name" value="Radical_activat_CS"/>
</dbReference>
<dbReference type="PROSITE" id="PS01087">
    <property type="entry name" value="RADICAL_ACTIVATING"/>
    <property type="match status" value="1"/>
</dbReference>
<keyword evidence="12" id="KW-0670">Pyruvate</keyword>
<dbReference type="PANTHER" id="PTHR30352:SF5">
    <property type="entry name" value="PYRUVATE FORMATE-LYASE 1-ACTIVATING ENZYME"/>
    <property type="match status" value="1"/>
</dbReference>
<dbReference type="GO" id="GO:0046872">
    <property type="term" value="F:metal ion binding"/>
    <property type="evidence" value="ECO:0007669"/>
    <property type="project" value="UniProtKB-UniRule"/>
</dbReference>
<protein>
    <recommendedName>
        <fullName evidence="3 10">Pyruvate formate-lyase-activating enzyme</fullName>
        <ecNumber evidence="10">1.97.1.4</ecNumber>
    </recommendedName>
</protein>
<dbReference type="InterPro" id="IPR013785">
    <property type="entry name" value="Aldolase_TIM"/>
</dbReference>
<dbReference type="InterPro" id="IPR058240">
    <property type="entry name" value="rSAM_sf"/>
</dbReference>
<evidence type="ECO:0000256" key="8">
    <source>
        <dbReference type="ARBA" id="ARBA00023004"/>
    </source>
</evidence>
<dbReference type="SFLD" id="SFLDS00029">
    <property type="entry name" value="Radical_SAM"/>
    <property type="match status" value="1"/>
</dbReference>
<keyword evidence="8 10" id="KW-0408">Iron</keyword>
<keyword evidence="12" id="KW-0456">Lyase</keyword>
<keyword evidence="7 10" id="KW-0560">Oxidoreductase</keyword>
<dbReference type="SFLD" id="SFLDG01066">
    <property type="entry name" value="organic_radical-activating_enz"/>
    <property type="match status" value="1"/>
</dbReference>
<gene>
    <name evidence="12" type="primary">pflA</name>
    <name evidence="12" type="ORF">H9942_04505</name>
</gene>
<comment type="similarity">
    <text evidence="2 10">Belongs to the organic radical-activating enzymes family.</text>
</comment>
<comment type="caution">
    <text evidence="12">The sequence shown here is derived from an EMBL/GenBank/DDBJ whole genome shotgun (WGS) entry which is preliminary data.</text>
</comment>
<dbReference type="AlphaFoldDB" id="A0A9D2LY18"/>
<keyword evidence="6 10" id="KW-0479">Metal-binding</keyword>
<feature type="domain" description="Radical SAM core" evidence="11">
    <location>
        <begin position="14"/>
        <end position="233"/>
    </location>
</feature>
<organism evidence="12 13">
    <name type="scientific">Candidatus Acutalibacter ornithocaccae</name>
    <dbReference type="NCBI Taxonomy" id="2838416"/>
    <lineage>
        <taxon>Bacteria</taxon>
        <taxon>Bacillati</taxon>
        <taxon>Bacillota</taxon>
        <taxon>Clostridia</taxon>
        <taxon>Eubacteriales</taxon>
        <taxon>Acutalibacteraceae</taxon>
        <taxon>Acutalibacter</taxon>
    </lineage>
</organism>
<dbReference type="SUPFAM" id="SSF102114">
    <property type="entry name" value="Radical SAM enzymes"/>
    <property type="match status" value="1"/>
</dbReference>
<dbReference type="EC" id="1.97.1.4" evidence="10"/>
<sequence length="233" mass="26008">MKGRVHSIQSLGAVDGPGVRYVVFLQGCPLRCAYCHNPDTWDFSGGQEREAAELVQEICRYKMYFGDKGGVTVSGGEPLLQPAFVGELFRLLHGEGIHTALDTSGVWADWDGACQVLEHTDLILGDLKFATPEEYRLHCKADMEKPLAFYRLAEERGIPLWVRHVVVPGLNDSLEDMGKMQALAKSFSNLEKIEWLPFHNLCVEKYQSLGIPFPLAGTDNMDEAALQRLVDKL</sequence>
<evidence type="ECO:0000256" key="6">
    <source>
        <dbReference type="ARBA" id="ARBA00022723"/>
    </source>
</evidence>
<dbReference type="InterPro" id="IPR012838">
    <property type="entry name" value="PFL1_activating"/>
</dbReference>
<evidence type="ECO:0000313" key="13">
    <source>
        <dbReference type="Proteomes" id="UP000824214"/>
    </source>
</evidence>
<evidence type="ECO:0000256" key="3">
    <source>
        <dbReference type="ARBA" id="ARBA00021356"/>
    </source>
</evidence>
<reference evidence="12" key="1">
    <citation type="journal article" date="2021" name="PeerJ">
        <title>Extensive microbial diversity within the chicken gut microbiome revealed by metagenomics and culture.</title>
        <authorList>
            <person name="Gilroy R."/>
            <person name="Ravi A."/>
            <person name="Getino M."/>
            <person name="Pursley I."/>
            <person name="Horton D.L."/>
            <person name="Alikhan N.F."/>
            <person name="Baker D."/>
            <person name="Gharbi K."/>
            <person name="Hall N."/>
            <person name="Watson M."/>
            <person name="Adriaenssens E.M."/>
            <person name="Foster-Nyarko E."/>
            <person name="Jarju S."/>
            <person name="Secka A."/>
            <person name="Antonio M."/>
            <person name="Oren A."/>
            <person name="Chaudhuri R.R."/>
            <person name="La Ragione R."/>
            <person name="Hildebrand F."/>
            <person name="Pallen M.J."/>
        </authorList>
    </citation>
    <scope>NUCLEOTIDE SEQUENCE</scope>
    <source>
        <strain evidence="12">ChiBcolR8-3208</strain>
    </source>
</reference>
<dbReference type="CDD" id="cd01335">
    <property type="entry name" value="Radical_SAM"/>
    <property type="match status" value="1"/>
</dbReference>
<dbReference type="GO" id="GO:0016829">
    <property type="term" value="F:lyase activity"/>
    <property type="evidence" value="ECO:0007669"/>
    <property type="project" value="UniProtKB-KW"/>
</dbReference>
<dbReference type="GO" id="GO:0051539">
    <property type="term" value="F:4 iron, 4 sulfur cluster binding"/>
    <property type="evidence" value="ECO:0007669"/>
    <property type="project" value="UniProtKB-UniRule"/>
</dbReference>
<comment type="function">
    <text evidence="1 10">Activation of pyruvate formate-lyase under anaerobic conditions by generation of an organic free radical, using S-adenosylmethionine and reduced flavodoxin as cosubstrates to produce 5'-deoxy-adenosine.</text>
</comment>
<keyword evidence="4 10" id="KW-0004">4Fe-4S</keyword>
<accession>A0A9D2LY18</accession>
<comment type="subcellular location">
    <subcellularLocation>
        <location evidence="10">Cytoplasm</location>
    </subcellularLocation>
</comment>
<evidence type="ECO:0000256" key="5">
    <source>
        <dbReference type="ARBA" id="ARBA00022691"/>
    </source>
</evidence>
<name>A0A9D2LY18_9FIRM</name>
<dbReference type="EMBL" id="DWXZ01000089">
    <property type="protein sequence ID" value="HJB37314.1"/>
    <property type="molecule type" value="Genomic_DNA"/>
</dbReference>
<dbReference type="GO" id="GO:0043365">
    <property type="term" value="F:[formate-C-acetyltransferase]-activating enzyme activity"/>
    <property type="evidence" value="ECO:0007669"/>
    <property type="project" value="UniProtKB-UniRule"/>
</dbReference>
<keyword evidence="10" id="KW-0963">Cytoplasm</keyword>
<dbReference type="NCBIfam" id="TIGR02493">
    <property type="entry name" value="PFLA"/>
    <property type="match status" value="1"/>
</dbReference>
<dbReference type="InterPro" id="IPR007197">
    <property type="entry name" value="rSAM"/>
</dbReference>
<comment type="catalytic activity">
    <reaction evidence="10">
        <text>glycyl-[formate C-acetyltransferase] + reduced [flavodoxin] + S-adenosyl-L-methionine = glycin-2-yl radical-[formate C-acetyltransferase] + semiquinone [flavodoxin] + 5'-deoxyadenosine + L-methionine + H(+)</text>
        <dbReference type="Rhea" id="RHEA:19225"/>
        <dbReference type="Rhea" id="RHEA-COMP:10622"/>
        <dbReference type="Rhea" id="RHEA-COMP:12190"/>
        <dbReference type="Rhea" id="RHEA-COMP:12191"/>
        <dbReference type="Rhea" id="RHEA-COMP:14480"/>
        <dbReference type="ChEBI" id="CHEBI:15378"/>
        <dbReference type="ChEBI" id="CHEBI:17319"/>
        <dbReference type="ChEBI" id="CHEBI:29947"/>
        <dbReference type="ChEBI" id="CHEBI:32722"/>
        <dbReference type="ChEBI" id="CHEBI:57618"/>
        <dbReference type="ChEBI" id="CHEBI:57844"/>
        <dbReference type="ChEBI" id="CHEBI:59789"/>
        <dbReference type="ChEBI" id="CHEBI:140311"/>
        <dbReference type="EC" id="1.97.1.4"/>
    </reaction>
</comment>
<evidence type="ECO:0000256" key="9">
    <source>
        <dbReference type="ARBA" id="ARBA00023014"/>
    </source>
</evidence>
<dbReference type="Proteomes" id="UP000824214">
    <property type="component" value="Unassembled WGS sequence"/>
</dbReference>
<evidence type="ECO:0000256" key="1">
    <source>
        <dbReference type="ARBA" id="ARBA00003141"/>
    </source>
</evidence>